<dbReference type="PANTHER" id="PTHR48467">
    <property type="entry name" value="GLUTAMATE SYNTHASE 1 [NADH], CHLOROPLASTIC-LIKE"/>
    <property type="match status" value="1"/>
</dbReference>
<evidence type="ECO:0000256" key="6">
    <source>
        <dbReference type="ARBA" id="ARBA00023002"/>
    </source>
</evidence>
<feature type="binding site" evidence="9">
    <location>
        <position position="121"/>
    </location>
    <ligand>
        <name>FAD</name>
        <dbReference type="ChEBI" id="CHEBI:57692"/>
    </ligand>
</feature>
<evidence type="ECO:0000256" key="10">
    <source>
        <dbReference type="PIRSR" id="PIRSR000362-2"/>
    </source>
</evidence>
<comment type="catalytic activity">
    <reaction evidence="7 8">
        <text>2 reduced [adrenodoxin] + NADP(+) + H(+) = 2 oxidized [adrenodoxin] + NADPH</text>
        <dbReference type="Rhea" id="RHEA:42312"/>
        <dbReference type="Rhea" id="RHEA-COMP:9998"/>
        <dbReference type="Rhea" id="RHEA-COMP:9999"/>
        <dbReference type="ChEBI" id="CHEBI:15378"/>
        <dbReference type="ChEBI" id="CHEBI:33737"/>
        <dbReference type="ChEBI" id="CHEBI:33738"/>
        <dbReference type="ChEBI" id="CHEBI:57783"/>
        <dbReference type="ChEBI" id="CHEBI:58349"/>
        <dbReference type="EC" id="1.18.1.6"/>
    </reaction>
</comment>
<feature type="binding site" evidence="9">
    <location>
        <position position="435"/>
    </location>
    <ligand>
        <name>FAD</name>
        <dbReference type="ChEBI" id="CHEBI:57692"/>
    </ligand>
</feature>
<proteinExistence type="inferred from homology"/>
<dbReference type="RefSeq" id="XP_033460399.1">
    <property type="nucleotide sequence ID" value="XM_033604622.1"/>
</dbReference>
<evidence type="ECO:0000256" key="5">
    <source>
        <dbReference type="ARBA" id="ARBA00022857"/>
    </source>
</evidence>
<keyword evidence="6 8" id="KW-0560">Oxidoreductase</keyword>
<gene>
    <name evidence="12" type="ORF">K489DRAFT_379347</name>
</gene>
<evidence type="ECO:0000256" key="3">
    <source>
        <dbReference type="ARBA" id="ARBA00022630"/>
    </source>
</evidence>
<feature type="binding site" evidence="10">
    <location>
        <begin position="240"/>
        <end position="241"/>
    </location>
    <ligand>
        <name>NADP(+)</name>
        <dbReference type="ChEBI" id="CHEBI:58349"/>
    </ligand>
</feature>
<feature type="binding site" evidence="9">
    <location>
        <position position="85"/>
    </location>
    <ligand>
        <name>FAD</name>
        <dbReference type="ChEBI" id="CHEBI:57692"/>
    </ligand>
</feature>
<feature type="binding site" evidence="9">
    <location>
        <begin position="442"/>
        <end position="444"/>
    </location>
    <ligand>
        <name>FAD</name>
        <dbReference type="ChEBI" id="CHEBI:57692"/>
    </ligand>
</feature>
<evidence type="ECO:0000256" key="9">
    <source>
        <dbReference type="PIRSR" id="PIRSR000362-1"/>
    </source>
</evidence>
<feature type="binding site" evidence="9">
    <location>
        <position position="77"/>
    </location>
    <ligand>
        <name>FAD</name>
        <dbReference type="ChEBI" id="CHEBI:57692"/>
    </ligand>
</feature>
<dbReference type="GO" id="GO:0005739">
    <property type="term" value="C:mitochondrion"/>
    <property type="evidence" value="ECO:0007669"/>
    <property type="project" value="UniProtKB-SubCell"/>
</dbReference>
<dbReference type="Gene3D" id="3.40.50.720">
    <property type="entry name" value="NAD(P)-binding Rossmann-like Domain"/>
    <property type="match status" value="1"/>
</dbReference>
<evidence type="ECO:0000256" key="2">
    <source>
        <dbReference type="ARBA" id="ARBA00008312"/>
    </source>
</evidence>
<dbReference type="Gene3D" id="3.50.50.60">
    <property type="entry name" value="FAD/NAD(P)-binding domain"/>
    <property type="match status" value="1"/>
</dbReference>
<dbReference type="PANTHER" id="PTHR48467:SF1">
    <property type="entry name" value="GLUTAMATE SYNTHASE 1 [NADH], CHLOROPLASTIC-LIKE"/>
    <property type="match status" value="1"/>
</dbReference>
<comment type="similarity">
    <text evidence="2 8">Belongs to the ferredoxin--NADP reductase type 1 family.</text>
</comment>
<dbReference type="GeneID" id="54362422"/>
<evidence type="ECO:0000256" key="7">
    <source>
        <dbReference type="ARBA" id="ARBA00048933"/>
    </source>
</evidence>
<protein>
    <recommendedName>
        <fullName evidence="8">NADPH:adrenodoxin oxidoreductase, mitochondrial</fullName>
        <ecNumber evidence="8">1.18.1.6</ecNumber>
    </recommendedName>
</protein>
<feature type="binding site" evidence="10">
    <location>
        <begin position="196"/>
        <end position="199"/>
    </location>
    <ligand>
        <name>NADP(+)</name>
        <dbReference type="ChEBI" id="CHEBI:58349"/>
    </ligand>
</feature>
<dbReference type="GO" id="GO:0016491">
    <property type="term" value="F:oxidoreductase activity"/>
    <property type="evidence" value="ECO:0007669"/>
    <property type="project" value="UniProtKB-KW"/>
</dbReference>
<feature type="binding site" evidence="10">
    <location>
        <position position="442"/>
    </location>
    <ligand>
        <name>NADP(+)</name>
        <dbReference type="ChEBI" id="CHEBI:58349"/>
    </ligand>
</feature>
<dbReference type="SUPFAM" id="SSF51971">
    <property type="entry name" value="Nucleotide-binding domain"/>
    <property type="match status" value="2"/>
</dbReference>
<reference evidence="12" key="1">
    <citation type="submission" date="2020-01" db="EMBL/GenBank/DDBJ databases">
        <authorList>
            <consortium name="DOE Joint Genome Institute"/>
            <person name="Haridas S."/>
            <person name="Albert R."/>
            <person name="Binder M."/>
            <person name="Bloem J."/>
            <person name="Labutti K."/>
            <person name="Salamov A."/>
            <person name="Andreopoulos B."/>
            <person name="Baker S.E."/>
            <person name="Barry K."/>
            <person name="Bills G."/>
            <person name="Bluhm B.H."/>
            <person name="Cannon C."/>
            <person name="Castanera R."/>
            <person name="Culley D.E."/>
            <person name="Daum C."/>
            <person name="Ezra D."/>
            <person name="Gonzalez J.B."/>
            <person name="Henrissat B."/>
            <person name="Kuo A."/>
            <person name="Liang C."/>
            <person name="Lipzen A."/>
            <person name="Lutzoni F."/>
            <person name="Magnuson J."/>
            <person name="Mondo S."/>
            <person name="Nolan M."/>
            <person name="Ohm R."/>
            <person name="Pangilinan J."/>
            <person name="Park H.-J."/>
            <person name="Ramirez L."/>
            <person name="Alfaro M."/>
            <person name="Sun H."/>
            <person name="Tritt A."/>
            <person name="Yoshinaga Y."/>
            <person name="Zwiers L.-H."/>
            <person name="Turgeon B.G."/>
            <person name="Goodwin S.B."/>
            <person name="Spatafora J.W."/>
            <person name="Crous P.W."/>
            <person name="Grigoriev I.V."/>
        </authorList>
    </citation>
    <scope>NUCLEOTIDE SEQUENCE</scope>
    <source>
        <strain evidence="12">CBS 342.82</strain>
    </source>
</reference>
<dbReference type="EC" id="1.18.1.6" evidence="8"/>
<organism evidence="12">
    <name type="scientific">Dissoconium aciculare CBS 342.82</name>
    <dbReference type="NCBI Taxonomy" id="1314786"/>
    <lineage>
        <taxon>Eukaryota</taxon>
        <taxon>Fungi</taxon>
        <taxon>Dikarya</taxon>
        <taxon>Ascomycota</taxon>
        <taxon>Pezizomycotina</taxon>
        <taxon>Dothideomycetes</taxon>
        <taxon>Dothideomycetidae</taxon>
        <taxon>Mycosphaerellales</taxon>
        <taxon>Dissoconiaceae</taxon>
        <taxon>Dissoconium</taxon>
    </lineage>
</organism>
<evidence type="ECO:0000256" key="1">
    <source>
        <dbReference type="ARBA" id="ARBA00001974"/>
    </source>
</evidence>
<dbReference type="OrthoDB" id="333024at2759"/>
<dbReference type="InterPro" id="IPR021163">
    <property type="entry name" value="Ferredox_Rdtase_adrenod"/>
</dbReference>
<evidence type="ECO:0000256" key="8">
    <source>
        <dbReference type="PIRNR" id="PIRNR000362"/>
    </source>
</evidence>
<accession>A0A6J3M650</accession>
<dbReference type="PRINTS" id="PR00419">
    <property type="entry name" value="ADXRDTASE"/>
</dbReference>
<dbReference type="InterPro" id="IPR036188">
    <property type="entry name" value="FAD/NAD-bd_sf"/>
</dbReference>
<dbReference type="Proteomes" id="UP000504637">
    <property type="component" value="Unplaced"/>
</dbReference>
<evidence type="ECO:0000256" key="4">
    <source>
        <dbReference type="ARBA" id="ARBA00022827"/>
    </source>
</evidence>
<keyword evidence="3 8" id="KW-0285">Flavoprotein</keyword>
<dbReference type="AlphaFoldDB" id="A0A6J3M650"/>
<evidence type="ECO:0000313" key="12">
    <source>
        <dbReference type="RefSeq" id="XP_033460399.1"/>
    </source>
</evidence>
<keyword evidence="5 8" id="KW-0521">NADP</keyword>
<reference evidence="12" key="3">
    <citation type="submission" date="2025-08" db="UniProtKB">
        <authorList>
            <consortium name="RefSeq"/>
        </authorList>
    </citation>
    <scope>IDENTIFICATION</scope>
    <source>
        <strain evidence="12">CBS 342.82</strain>
    </source>
</reference>
<dbReference type="InterPro" id="IPR055275">
    <property type="entry name" value="Ferredox_Rdtase"/>
</dbReference>
<comment type="subcellular location">
    <subcellularLocation>
        <location evidence="8">Mitochondrion</location>
    </subcellularLocation>
</comment>
<name>A0A6J3M650_9PEZI</name>
<keyword evidence="11" id="KW-1185">Reference proteome</keyword>
<reference evidence="12" key="2">
    <citation type="submission" date="2020-04" db="EMBL/GenBank/DDBJ databases">
        <authorList>
            <consortium name="NCBI Genome Project"/>
        </authorList>
    </citation>
    <scope>NUCLEOTIDE SEQUENCE</scope>
    <source>
        <strain evidence="12">CBS 342.82</strain>
    </source>
</reference>
<feature type="binding site" evidence="10">
    <location>
        <position position="252"/>
    </location>
    <ligand>
        <name>NADP(+)</name>
        <dbReference type="ChEBI" id="CHEBI:58349"/>
    </ligand>
</feature>
<keyword evidence="8" id="KW-0496">Mitochondrion</keyword>
<keyword evidence="4 8" id="KW-0274">FAD</keyword>
<comment type="cofactor">
    <cofactor evidence="1 8 9">
        <name>FAD</name>
        <dbReference type="ChEBI" id="CHEBI:57692"/>
    </cofactor>
</comment>
<sequence>MLGPTARTCTHCVRTLNNVAFKRRKVARVGEVARRYSTVETRERPLHLAIIGSGPAGFYSAYRLLKNLPDARVDMYEQLPSPYGLVRFGIAPDHPEAKKCSETLPDVAKYPGFNYIGNVSIGEKADQLPLPLLASQYDAVLFAYGASKDKELGIPGENLNGIISARAFVGWYNGLPEYAHLNPNLEAGETAIVIGQGNVALDVTRILLMPLEQLRKTDIAEHALDALSKSKVRDVKVIGRRGPLQAPYTIKELRELMNMPGLAFAPPSTGWDDLIQVERKALPRQLKRISEVLEKGSRTSLADASRAWQLGYLRSPSEFLSTNGKDLAAVGFETTEYLADINTVLSADAQANLNAIRGVGVKNTGSKTVVAGSLAFRSVGYKSEALEGMDQLGIVFDQKAGILPNDRWGRVLSPDRGPAGPLTAGHVPGMYCAGWVKRGPTGVIASTLDDAFATADVIVQDWRDRALFNPGVGPSKHGWDALRSEVQARGIRSVSWQDWEKIDAEEVRLGQAAGRERVKFRTVEDMLRVLD</sequence>
<evidence type="ECO:0000313" key="11">
    <source>
        <dbReference type="Proteomes" id="UP000504637"/>
    </source>
</evidence>
<feature type="binding site" evidence="9">
    <location>
        <position position="56"/>
    </location>
    <ligand>
        <name>FAD</name>
        <dbReference type="ChEBI" id="CHEBI:57692"/>
    </ligand>
</feature>
<dbReference type="PIRSF" id="PIRSF000362">
    <property type="entry name" value="FNR"/>
    <property type="match status" value="1"/>
</dbReference>